<feature type="chain" id="PRO_5028319725" evidence="1">
    <location>
        <begin position="19"/>
        <end position="162"/>
    </location>
</feature>
<sequence>MILLKGIFVLFFASEALGQLNGIVEANSFPNSDNYTTTDSFIIFHTPSEAQRDGREMVADVLVHGPRNDTNISHLKTSVISTDWNNWNPKLKFPTTSSEKEYKMANLHLDRGIFVFDFLRKFLSLIQPYDVPVGKVYNLEILFIILYLYLCLKFNKHFVLIS</sequence>
<organism evidence="2 3">
    <name type="scientific">Bombus impatiens</name>
    <name type="common">Bumblebee</name>
    <dbReference type="NCBI Taxonomy" id="132113"/>
    <lineage>
        <taxon>Eukaryota</taxon>
        <taxon>Metazoa</taxon>
        <taxon>Ecdysozoa</taxon>
        <taxon>Arthropoda</taxon>
        <taxon>Hexapoda</taxon>
        <taxon>Insecta</taxon>
        <taxon>Pterygota</taxon>
        <taxon>Neoptera</taxon>
        <taxon>Endopterygota</taxon>
        <taxon>Hymenoptera</taxon>
        <taxon>Apocrita</taxon>
        <taxon>Aculeata</taxon>
        <taxon>Apoidea</taxon>
        <taxon>Anthophila</taxon>
        <taxon>Apidae</taxon>
        <taxon>Bombus</taxon>
        <taxon>Pyrobombus</taxon>
    </lineage>
</organism>
<proteinExistence type="predicted"/>
<protein>
    <submittedName>
        <fullName evidence="3">Uncharacterized protein LOC117151661</fullName>
    </submittedName>
</protein>
<feature type="signal peptide" evidence="1">
    <location>
        <begin position="1"/>
        <end position="18"/>
    </location>
</feature>
<dbReference type="Proteomes" id="UP000515180">
    <property type="component" value="Unplaced"/>
</dbReference>
<evidence type="ECO:0000256" key="1">
    <source>
        <dbReference type="SAM" id="SignalP"/>
    </source>
</evidence>
<evidence type="ECO:0000313" key="2">
    <source>
        <dbReference type="Proteomes" id="UP000515180"/>
    </source>
</evidence>
<dbReference type="AlphaFoldDB" id="A0A6P8LT78"/>
<accession>A0A6P8LT78</accession>
<dbReference type="RefSeq" id="XP_033176656.1">
    <property type="nucleotide sequence ID" value="XM_033320765.1"/>
</dbReference>
<reference evidence="3" key="1">
    <citation type="submission" date="2025-08" db="UniProtKB">
        <authorList>
            <consortium name="RefSeq"/>
        </authorList>
    </citation>
    <scope>IDENTIFICATION</scope>
</reference>
<dbReference type="GeneID" id="117151661"/>
<evidence type="ECO:0000313" key="3">
    <source>
        <dbReference type="RefSeq" id="XP_033176656.1"/>
    </source>
</evidence>
<gene>
    <name evidence="3" type="primary">LOC117151661</name>
</gene>
<keyword evidence="1" id="KW-0732">Signal</keyword>
<keyword evidence="2" id="KW-1185">Reference proteome</keyword>
<name>A0A6P8LT78_BOMIM</name>